<dbReference type="InterPro" id="IPR006153">
    <property type="entry name" value="Cation/H_exchanger_TM"/>
</dbReference>
<keyword evidence="4" id="KW-0472">Membrane</keyword>
<evidence type="ECO:0000256" key="2">
    <source>
        <dbReference type="ARBA" id="ARBA00022692"/>
    </source>
</evidence>
<dbReference type="RefSeq" id="WP_184092813.1">
    <property type="nucleotide sequence ID" value="NZ_AP023367.1"/>
</dbReference>
<dbReference type="PANTHER" id="PTHR31102:SF1">
    <property type="entry name" value="CATION_H+ EXCHANGER DOMAIN-CONTAINING PROTEIN"/>
    <property type="match status" value="1"/>
</dbReference>
<keyword evidence="3" id="KW-1133">Transmembrane helix</keyword>
<accession>A0A6S6RDW6</accession>
<dbReference type="KEGG" id="acel:acsn021_44900"/>
<evidence type="ECO:0000256" key="3">
    <source>
        <dbReference type="ARBA" id="ARBA00022989"/>
    </source>
</evidence>
<evidence type="ECO:0000313" key="7">
    <source>
        <dbReference type="Proteomes" id="UP000515561"/>
    </source>
</evidence>
<reference evidence="6 7" key="1">
    <citation type="journal article" date="2016" name="Int. J. Syst. Evol. Microbiol.">
        <title>Descriptions of Anaerotaenia torta gen. nov., sp. nov. and Anaerocolumna cellulosilytica gen. nov., sp. nov. isolated from a methanogenic reactor of cattle waste.</title>
        <authorList>
            <person name="Uek A."/>
            <person name="Ohtaki Y."/>
            <person name="Kaku N."/>
            <person name="Ueki K."/>
        </authorList>
    </citation>
    <scope>NUCLEOTIDE SEQUENCE [LARGE SCALE GENOMIC DNA]</scope>
    <source>
        <strain evidence="6 7">SN021</strain>
    </source>
</reference>
<comment type="subcellular location">
    <subcellularLocation>
        <location evidence="1">Membrane</location>
        <topology evidence="1">Multi-pass membrane protein</topology>
    </subcellularLocation>
</comment>
<dbReference type="EMBL" id="AP023367">
    <property type="protein sequence ID" value="BCJ96921.1"/>
    <property type="molecule type" value="Genomic_DNA"/>
</dbReference>
<dbReference type="PANTHER" id="PTHR31102">
    <property type="match status" value="1"/>
</dbReference>
<dbReference type="GO" id="GO:0015297">
    <property type="term" value="F:antiporter activity"/>
    <property type="evidence" value="ECO:0007669"/>
    <property type="project" value="InterPro"/>
</dbReference>
<protein>
    <submittedName>
        <fullName evidence="6">Potassium transporter</fullName>
    </submittedName>
</protein>
<dbReference type="GO" id="GO:0016020">
    <property type="term" value="C:membrane"/>
    <property type="evidence" value="ECO:0007669"/>
    <property type="project" value="UniProtKB-SubCell"/>
</dbReference>
<organism evidence="6 7">
    <name type="scientific">Anaerocolumna cellulosilytica</name>
    <dbReference type="NCBI Taxonomy" id="433286"/>
    <lineage>
        <taxon>Bacteria</taxon>
        <taxon>Bacillati</taxon>
        <taxon>Bacillota</taxon>
        <taxon>Clostridia</taxon>
        <taxon>Lachnospirales</taxon>
        <taxon>Lachnospiraceae</taxon>
        <taxon>Anaerocolumna</taxon>
    </lineage>
</organism>
<sequence length="387" mass="41588">MLTSLGIMLLFGLIFSEAAKRLRIPALVGMLFAGVLLGPHVLNIIDKTVLSISGELRQIALVIILTRAGLAMNLKDLKKVGRPALLMCFLPACFEITGYILMAPKLLHITVLEAAIMGAVMAAVSPAVIVPRMLKLTEEGYGTKKGVPQLIMAGASVDDIFVIVLFTSFTSLATGEQVSLLSFAGIPIAVISGVFIGIITGILLNKVFYIMHLRDSLKVIAMLSVSFILLWAEQKSILPFSALLAIMTVGGTLFQNNKEIAGRLSIKFSSLWAGAEILLFILVGTAIDINYAMKAGFSAIAMILIALVFRSVGVYVCFIKTELKRKEKMFCMISYIPKATVQAAIGTIPLAMGLNCGKIVLTVAVLAILLTAPLGAFFIDMTYKKLL</sequence>
<dbReference type="GO" id="GO:1902600">
    <property type="term" value="P:proton transmembrane transport"/>
    <property type="evidence" value="ECO:0007669"/>
    <property type="project" value="InterPro"/>
</dbReference>
<feature type="domain" description="Cation/H+ exchanger transmembrane" evidence="5">
    <location>
        <begin position="9"/>
        <end position="377"/>
    </location>
</feature>
<dbReference type="InterPro" id="IPR038770">
    <property type="entry name" value="Na+/solute_symporter_sf"/>
</dbReference>
<evidence type="ECO:0000256" key="4">
    <source>
        <dbReference type="ARBA" id="ARBA00023136"/>
    </source>
</evidence>
<evidence type="ECO:0000256" key="1">
    <source>
        <dbReference type="ARBA" id="ARBA00004141"/>
    </source>
</evidence>
<dbReference type="Gene3D" id="1.20.1530.20">
    <property type="match status" value="1"/>
</dbReference>
<evidence type="ECO:0000259" key="5">
    <source>
        <dbReference type="Pfam" id="PF00999"/>
    </source>
</evidence>
<proteinExistence type="predicted"/>
<dbReference type="Proteomes" id="UP000515561">
    <property type="component" value="Chromosome"/>
</dbReference>
<evidence type="ECO:0000313" key="6">
    <source>
        <dbReference type="EMBL" id="BCJ96921.1"/>
    </source>
</evidence>
<dbReference type="InterPro" id="IPR051843">
    <property type="entry name" value="CPA1_transporter"/>
</dbReference>
<keyword evidence="7" id="KW-1185">Reference proteome</keyword>
<dbReference type="Pfam" id="PF00999">
    <property type="entry name" value="Na_H_Exchanger"/>
    <property type="match status" value="1"/>
</dbReference>
<gene>
    <name evidence="6" type="primary">cdu2</name>
    <name evidence="6" type="ORF">acsn021_44900</name>
</gene>
<dbReference type="AlphaFoldDB" id="A0A6S6RDW6"/>
<name>A0A6S6RDW6_9FIRM</name>
<keyword evidence="2" id="KW-0812">Transmembrane</keyword>